<evidence type="ECO:0000313" key="8">
    <source>
        <dbReference type="EMBL" id="GJC88758.1"/>
    </source>
</evidence>
<keyword evidence="4 6" id="KW-0472">Membrane</keyword>
<dbReference type="GO" id="GO:0016020">
    <property type="term" value="C:membrane"/>
    <property type="evidence" value="ECO:0007669"/>
    <property type="project" value="UniProtKB-SubCell"/>
</dbReference>
<feature type="transmembrane region" description="Helical" evidence="6">
    <location>
        <begin position="65"/>
        <end position="86"/>
    </location>
</feature>
<feature type="transmembrane region" description="Helical" evidence="6">
    <location>
        <begin position="143"/>
        <end position="166"/>
    </location>
</feature>
<proteinExistence type="inferred from homology"/>
<dbReference type="PANTHER" id="PTHR33048:SF132">
    <property type="entry name" value="MEMBRANE PROTEIN, PUTATIVE (AFU_ORTHOLOGUE AFUA_6G07820)-RELATED"/>
    <property type="match status" value="1"/>
</dbReference>
<organism evidence="8 9">
    <name type="scientific">Colletotrichum liriopes</name>
    <dbReference type="NCBI Taxonomy" id="708192"/>
    <lineage>
        <taxon>Eukaryota</taxon>
        <taxon>Fungi</taxon>
        <taxon>Dikarya</taxon>
        <taxon>Ascomycota</taxon>
        <taxon>Pezizomycotina</taxon>
        <taxon>Sordariomycetes</taxon>
        <taxon>Hypocreomycetidae</taxon>
        <taxon>Glomerellales</taxon>
        <taxon>Glomerellaceae</taxon>
        <taxon>Colletotrichum</taxon>
        <taxon>Colletotrichum spaethianum species complex</taxon>
    </lineage>
</organism>
<dbReference type="Pfam" id="PF20684">
    <property type="entry name" value="Fung_rhodopsin"/>
    <property type="match status" value="1"/>
</dbReference>
<evidence type="ECO:0000256" key="1">
    <source>
        <dbReference type="ARBA" id="ARBA00004141"/>
    </source>
</evidence>
<comment type="subcellular location">
    <subcellularLocation>
        <location evidence="1">Membrane</location>
        <topology evidence="1">Multi-pass membrane protein</topology>
    </subcellularLocation>
</comment>
<accession>A0AA37GWS1</accession>
<feature type="domain" description="Rhodopsin" evidence="7">
    <location>
        <begin position="70"/>
        <end position="187"/>
    </location>
</feature>
<dbReference type="PANTHER" id="PTHR33048">
    <property type="entry name" value="PTH11-LIKE INTEGRAL MEMBRANE PROTEIN (AFU_ORTHOLOGUE AFUA_5G11245)"/>
    <property type="match status" value="1"/>
</dbReference>
<comment type="caution">
    <text evidence="8">The sequence shown here is derived from an EMBL/GenBank/DDBJ whole genome shotgun (WGS) entry which is preliminary data.</text>
</comment>
<evidence type="ECO:0000256" key="5">
    <source>
        <dbReference type="ARBA" id="ARBA00038359"/>
    </source>
</evidence>
<evidence type="ECO:0000259" key="7">
    <source>
        <dbReference type="Pfam" id="PF20684"/>
    </source>
</evidence>
<feature type="transmembrane region" description="Helical" evidence="6">
    <location>
        <begin position="24"/>
        <end position="45"/>
    </location>
</feature>
<dbReference type="InterPro" id="IPR049326">
    <property type="entry name" value="Rhodopsin_dom_fungi"/>
</dbReference>
<comment type="similarity">
    <text evidence="5">Belongs to the SAT4 family.</text>
</comment>
<name>A0AA37GWS1_9PEZI</name>
<evidence type="ECO:0000256" key="4">
    <source>
        <dbReference type="ARBA" id="ARBA00023136"/>
    </source>
</evidence>
<evidence type="ECO:0000313" key="9">
    <source>
        <dbReference type="Proteomes" id="UP001055172"/>
    </source>
</evidence>
<evidence type="ECO:0000256" key="2">
    <source>
        <dbReference type="ARBA" id="ARBA00022692"/>
    </source>
</evidence>
<feature type="transmembrane region" description="Helical" evidence="6">
    <location>
        <begin position="98"/>
        <end position="123"/>
    </location>
</feature>
<evidence type="ECO:0000256" key="3">
    <source>
        <dbReference type="ARBA" id="ARBA00022989"/>
    </source>
</evidence>
<reference evidence="8 9" key="1">
    <citation type="submission" date="2021-07" db="EMBL/GenBank/DDBJ databases">
        <title>Genome data of Colletotrichum spaethianum.</title>
        <authorList>
            <person name="Utami Y.D."/>
            <person name="Hiruma K."/>
        </authorList>
    </citation>
    <scope>NUCLEOTIDE SEQUENCE [LARGE SCALE GENOMIC DNA]</scope>
    <source>
        <strain evidence="8 9">MAFF 242679</strain>
    </source>
</reference>
<keyword evidence="3 6" id="KW-1133">Transmembrane helix</keyword>
<keyword evidence="2 6" id="KW-0812">Transmembrane</keyword>
<evidence type="ECO:0000256" key="6">
    <source>
        <dbReference type="SAM" id="Phobius"/>
    </source>
</evidence>
<dbReference type="InterPro" id="IPR052337">
    <property type="entry name" value="SAT4-like"/>
</dbReference>
<gene>
    <name evidence="8" type="ORF">ColLi_11596</name>
</gene>
<dbReference type="EMBL" id="BPPX01000035">
    <property type="protein sequence ID" value="GJC88758.1"/>
    <property type="molecule type" value="Genomic_DNA"/>
</dbReference>
<dbReference type="Proteomes" id="UP001055172">
    <property type="component" value="Unassembled WGS sequence"/>
</dbReference>
<sequence>MHNQSFTWSGDTTPPYTNVSRAPLLIGMTAGFLGLTLVFVVLRIYVRAIILKKWGLDDALIVVSYMTIAATLGYHITFIVVKMAILFQYRRVFALPQFCLYCDLMLGFIGIFGIAVVVSSIVISAPTWRGDTFEFERYNQTAWWLATATVHLATDFIIFFMPMPMLSKLKLEKVQRCALIATFGVGFM</sequence>
<keyword evidence="9" id="KW-1185">Reference proteome</keyword>
<dbReference type="AlphaFoldDB" id="A0AA37GWS1"/>
<protein>
    <recommendedName>
        <fullName evidence="7">Rhodopsin domain-containing protein</fullName>
    </recommendedName>
</protein>